<name>A0A8D8EWX9_CULPI</name>
<dbReference type="AlphaFoldDB" id="A0A8D8EWX9"/>
<protein>
    <submittedName>
        <fullName evidence="1">(northern house mosquito) hypothetical protein</fullName>
    </submittedName>
</protein>
<proteinExistence type="predicted"/>
<organism evidence="1">
    <name type="scientific">Culex pipiens</name>
    <name type="common">House mosquito</name>
    <dbReference type="NCBI Taxonomy" id="7175"/>
    <lineage>
        <taxon>Eukaryota</taxon>
        <taxon>Metazoa</taxon>
        <taxon>Ecdysozoa</taxon>
        <taxon>Arthropoda</taxon>
        <taxon>Hexapoda</taxon>
        <taxon>Insecta</taxon>
        <taxon>Pterygota</taxon>
        <taxon>Neoptera</taxon>
        <taxon>Endopterygota</taxon>
        <taxon>Diptera</taxon>
        <taxon>Nematocera</taxon>
        <taxon>Culicoidea</taxon>
        <taxon>Culicidae</taxon>
        <taxon>Culicinae</taxon>
        <taxon>Culicini</taxon>
        <taxon>Culex</taxon>
        <taxon>Culex</taxon>
    </lineage>
</organism>
<dbReference type="EMBL" id="HBUE01011715">
    <property type="protein sequence ID" value="CAG6448739.1"/>
    <property type="molecule type" value="Transcribed_RNA"/>
</dbReference>
<evidence type="ECO:0000313" key="1">
    <source>
        <dbReference type="EMBL" id="CAG6448739.1"/>
    </source>
</evidence>
<accession>A0A8D8EWX9</accession>
<reference evidence="1" key="1">
    <citation type="submission" date="2021-05" db="EMBL/GenBank/DDBJ databases">
        <authorList>
            <person name="Alioto T."/>
            <person name="Alioto T."/>
            <person name="Gomez Garrido J."/>
        </authorList>
    </citation>
    <scope>NUCLEOTIDE SEQUENCE</scope>
</reference>
<dbReference type="EMBL" id="HBUE01011716">
    <property type="protein sequence ID" value="CAG6448740.1"/>
    <property type="molecule type" value="Transcribed_RNA"/>
</dbReference>
<sequence length="161" mass="18448">MSIKKIVQVDYAVCCVVRVTPFVLNHLQNRGIKTFSFSDRNFYKPIKPNFTQIDDKVIIRAAKTYHFTSTNTLSKGNQNDFQQFVTNYFHFGQINFPRQLSNNLIPTPPITTENVDQIPKVIGRFKPNPTDDIQLAMEYAFLNGCVAILLQKLNCLDNEAT</sequence>